<feature type="coiled-coil region" evidence="5">
    <location>
        <begin position="147"/>
        <end position="181"/>
    </location>
</feature>
<dbReference type="KEGG" id="bbes:BESB_067400"/>
<reference evidence="8 9" key="1">
    <citation type="submission" date="2017-09" db="EMBL/GenBank/DDBJ databases">
        <title>Genome sequencing of Besnoitia besnoiti strain Bb-Ger1.</title>
        <authorList>
            <person name="Schares G."/>
            <person name="Venepally P."/>
            <person name="Lorenzi H.A."/>
        </authorList>
    </citation>
    <scope>NUCLEOTIDE SEQUENCE [LARGE SCALE GENOMIC DNA]</scope>
    <source>
        <strain evidence="8 9">Bb-Ger1</strain>
    </source>
</reference>
<dbReference type="Proteomes" id="UP000224006">
    <property type="component" value="Chromosome VI"/>
</dbReference>
<evidence type="ECO:0000256" key="3">
    <source>
        <dbReference type="ARBA" id="ARBA00022771"/>
    </source>
</evidence>
<feature type="compositionally biased region" description="Basic and acidic residues" evidence="6">
    <location>
        <begin position="238"/>
        <end position="262"/>
    </location>
</feature>
<feature type="compositionally biased region" description="Basic and acidic residues" evidence="6">
    <location>
        <begin position="356"/>
        <end position="388"/>
    </location>
</feature>
<keyword evidence="2" id="KW-0479">Metal-binding</keyword>
<organism evidence="8 9">
    <name type="scientific">Besnoitia besnoiti</name>
    <name type="common">Apicomplexan protozoan</name>
    <dbReference type="NCBI Taxonomy" id="94643"/>
    <lineage>
        <taxon>Eukaryota</taxon>
        <taxon>Sar</taxon>
        <taxon>Alveolata</taxon>
        <taxon>Apicomplexa</taxon>
        <taxon>Conoidasida</taxon>
        <taxon>Coccidia</taxon>
        <taxon>Eucoccidiorida</taxon>
        <taxon>Eimeriorina</taxon>
        <taxon>Sarcocystidae</taxon>
        <taxon>Besnoitia</taxon>
    </lineage>
</organism>
<evidence type="ECO:0000313" key="9">
    <source>
        <dbReference type="Proteomes" id="UP000224006"/>
    </source>
</evidence>
<keyword evidence="5" id="KW-0175">Coiled coil</keyword>
<dbReference type="SUPFAM" id="SSF57667">
    <property type="entry name" value="beta-beta-alpha zinc fingers"/>
    <property type="match status" value="1"/>
</dbReference>
<dbReference type="Pfam" id="PF18131">
    <property type="entry name" value="KN17_SH3"/>
    <property type="match status" value="1"/>
</dbReference>
<dbReference type="CDD" id="cd13155">
    <property type="entry name" value="KOW_KIN17"/>
    <property type="match status" value="1"/>
</dbReference>
<dbReference type="GO" id="GO:0005634">
    <property type="term" value="C:nucleus"/>
    <property type="evidence" value="ECO:0007669"/>
    <property type="project" value="TreeGrafter"/>
</dbReference>
<dbReference type="InterPro" id="IPR014722">
    <property type="entry name" value="Rib_uL2_dom2"/>
</dbReference>
<evidence type="ECO:0000256" key="4">
    <source>
        <dbReference type="ARBA" id="ARBA00022833"/>
    </source>
</evidence>
<gene>
    <name evidence="8" type="ORF">BESB_067400</name>
</gene>
<evidence type="ECO:0000256" key="6">
    <source>
        <dbReference type="SAM" id="MobiDB-lite"/>
    </source>
</evidence>
<dbReference type="InterPro" id="IPR019447">
    <property type="entry name" value="DNA/RNA-bd_Kin17_WH-like_dom"/>
</dbReference>
<evidence type="ECO:0000256" key="2">
    <source>
        <dbReference type="ARBA" id="ARBA00022723"/>
    </source>
</evidence>
<dbReference type="GO" id="GO:0008270">
    <property type="term" value="F:zinc ion binding"/>
    <property type="evidence" value="ECO:0007669"/>
    <property type="project" value="UniProtKB-KW"/>
</dbReference>
<feature type="region of interest" description="Disordered" evidence="6">
    <location>
        <begin position="238"/>
        <end position="281"/>
    </location>
</feature>
<evidence type="ECO:0000256" key="1">
    <source>
        <dbReference type="ARBA" id="ARBA00008517"/>
    </source>
</evidence>
<dbReference type="EMBL" id="NWUJ01000006">
    <property type="protein sequence ID" value="PFH34707.1"/>
    <property type="molecule type" value="Genomic_DNA"/>
</dbReference>
<feature type="domain" description="DNA/RNA-binding protein Kin17 WH-like" evidence="7">
    <location>
        <begin position="52"/>
        <end position="176"/>
    </location>
</feature>
<dbReference type="FunFam" id="1.10.10.2030:FF:000001">
    <property type="entry name" value="DNA/RNA-binding protein KIN17, putative"/>
    <property type="match status" value="1"/>
</dbReference>
<keyword evidence="9" id="KW-1185">Reference proteome</keyword>
<dbReference type="InterPro" id="IPR036236">
    <property type="entry name" value="Znf_C2H2_sf"/>
</dbReference>
<dbReference type="RefSeq" id="XP_029218716.1">
    <property type="nucleotide sequence ID" value="XM_029365133.1"/>
</dbReference>
<dbReference type="OrthoDB" id="10266249at2759"/>
<comment type="caution">
    <text evidence="8">The sequence shown here is derived from an EMBL/GenBank/DDBJ whole genome shotgun (WGS) entry which is preliminary data.</text>
</comment>
<dbReference type="STRING" id="94643.A0A2A9MGJ1"/>
<comment type="similarity">
    <text evidence="1">Belongs to the KIN17 family.</text>
</comment>
<dbReference type="Gene3D" id="2.30.30.30">
    <property type="match status" value="1"/>
</dbReference>
<proteinExistence type="inferred from homology"/>
<dbReference type="VEuPathDB" id="ToxoDB:BESB_067400"/>
<dbReference type="InterPro" id="IPR038254">
    <property type="entry name" value="KIN17_WH-like_sf"/>
</dbReference>
<dbReference type="InterPro" id="IPR056767">
    <property type="entry name" value="C2H2-Znf_KIN17"/>
</dbReference>
<evidence type="ECO:0000259" key="7">
    <source>
        <dbReference type="SMART" id="SM01253"/>
    </source>
</evidence>
<protein>
    <submittedName>
        <fullName evidence="8">DNA/RNA-binding protein KIN17 domain-containing protein</fullName>
    </submittedName>
</protein>
<dbReference type="Gene3D" id="1.10.10.2030">
    <property type="entry name" value="DNA/RNA-binding protein Kin17, conserved domain"/>
    <property type="match status" value="1"/>
</dbReference>
<accession>A0A2A9MGJ1</accession>
<dbReference type="InterPro" id="IPR037321">
    <property type="entry name" value="KIN17-like"/>
</dbReference>
<feature type="region of interest" description="Disordered" evidence="6">
    <location>
        <begin position="345"/>
        <end position="399"/>
    </location>
</feature>
<dbReference type="InterPro" id="IPR041995">
    <property type="entry name" value="KOW_KIN17"/>
</dbReference>
<keyword evidence="3" id="KW-0863">Zinc-finger</keyword>
<dbReference type="Pfam" id="PF25095">
    <property type="entry name" value="C2H2-zf_KIN17"/>
    <property type="match status" value="1"/>
</dbReference>
<name>A0A2A9MGJ1_BESBE</name>
<dbReference type="Gene3D" id="2.30.30.140">
    <property type="match status" value="1"/>
</dbReference>
<dbReference type="SMART" id="SM01253">
    <property type="entry name" value="Kin17_mid"/>
    <property type="match status" value="1"/>
</dbReference>
<evidence type="ECO:0000313" key="8">
    <source>
        <dbReference type="EMBL" id="PFH34707.1"/>
    </source>
</evidence>
<dbReference type="GeneID" id="40311666"/>
<dbReference type="Pfam" id="PF25092">
    <property type="entry name" value="SH3_KIN17_C"/>
    <property type="match status" value="1"/>
</dbReference>
<dbReference type="AlphaFoldDB" id="A0A2A9MGJ1"/>
<dbReference type="GO" id="GO:0003690">
    <property type="term" value="F:double-stranded DNA binding"/>
    <property type="evidence" value="ECO:0007669"/>
    <property type="project" value="TreeGrafter"/>
</dbReference>
<keyword evidence="4" id="KW-0862">Zinc</keyword>
<sequence>MPKAEFGTTKWMSNKIKASGLQKLRWYCQMCEKQCRDENGFKCHRMSEGHQRMMQIFIQNPTKFMDDFSQEFEREFMRLMQTRYCRTRVLANSVYNNIVADRQHIHMNSTIWVTLSEFVQYLGSTNKCKIELTPKGWYVEYIDHDERRRLEEQEKRRKVELSQEEAKARRLDELVEEAKRRGGYQQPEYTPLLRKEGDNKIVLRGLAVSAEKAGGKEDGSGGGRPANALKLLEAELKRKRRAGDVPHKETSAGRDEARDRKGGAATKLPLEAEGAPSSKKMRYPLQEAEWLRLEIERDHAEPRCAAPEERERASVEDEWGAYRRDAKNGFDGLCRRLADARRARSSVREGSCSRGDSPDHAHPGERLRRRPSESPESECGRDQGRTDQVEDLEPPPHKHRDKDWWLREGCVVKVMHEELGDGRFYKQKGKVLKVEDRYAAYVKMLESGDLIRLDQTMLETVIPNIGGSVRIVLGEWRDHEGKMDGLDTDNFCVHVVIHAGPIFKARPGLAPFVVKGLPYEHVCKVG</sequence>
<dbReference type="Pfam" id="PF10357">
    <property type="entry name" value="WH_KIN17"/>
    <property type="match status" value="1"/>
</dbReference>
<dbReference type="InterPro" id="IPR041330">
    <property type="entry name" value="KN17_SH3"/>
</dbReference>
<dbReference type="GO" id="GO:0006260">
    <property type="term" value="P:DNA replication"/>
    <property type="evidence" value="ECO:0007669"/>
    <property type="project" value="TreeGrafter"/>
</dbReference>
<evidence type="ECO:0000256" key="5">
    <source>
        <dbReference type="SAM" id="Coils"/>
    </source>
</evidence>
<dbReference type="PANTHER" id="PTHR12805:SF0">
    <property type="entry name" value="DNA_RNA-BINDING PROTEIN KIN17"/>
    <property type="match status" value="1"/>
</dbReference>
<dbReference type="GO" id="GO:0006974">
    <property type="term" value="P:DNA damage response"/>
    <property type="evidence" value="ECO:0007669"/>
    <property type="project" value="TreeGrafter"/>
</dbReference>
<dbReference type="PANTHER" id="PTHR12805">
    <property type="entry name" value="KIN17 KIN, ANTIGENIC DETERMINANT OF RECA PROTEIN HOMOLOG"/>
    <property type="match status" value="1"/>
</dbReference>